<dbReference type="SUPFAM" id="SSF53383">
    <property type="entry name" value="PLP-dependent transferases"/>
    <property type="match status" value="1"/>
</dbReference>
<protein>
    <submittedName>
        <fullName evidence="2">Putative aminotransferase</fullName>
    </submittedName>
</protein>
<feature type="domain" description="Aminotransferase class V" evidence="1">
    <location>
        <begin position="25"/>
        <end position="298"/>
    </location>
</feature>
<dbReference type="EMBL" id="AP018227">
    <property type="protein sequence ID" value="BAY84015.1"/>
    <property type="molecule type" value="Genomic_DNA"/>
</dbReference>
<dbReference type="InterPro" id="IPR011340">
    <property type="entry name" value="Cys_dSase-rel"/>
</dbReference>
<dbReference type="OrthoDB" id="9804366at2"/>
<organism evidence="2 3">
    <name type="scientific">Calothrix parasitica NIES-267</name>
    <dbReference type="NCBI Taxonomy" id="1973488"/>
    <lineage>
        <taxon>Bacteria</taxon>
        <taxon>Bacillati</taxon>
        <taxon>Cyanobacteriota</taxon>
        <taxon>Cyanophyceae</taxon>
        <taxon>Nostocales</taxon>
        <taxon>Calotrichaceae</taxon>
        <taxon>Calothrix</taxon>
    </lineage>
</organism>
<name>A0A1Z4LRZ2_9CYAN</name>
<sequence length="420" mass="46881">MSLNHSEIRAQFPSLSIVDNKQSRIYLDNPGGTQVSKRVIDRMTQYLINCNANDGGKFRTSLDSDALLAEAHQAMAALLNAPSPSEIVFGNNMTSLTFSISRSLAHLFKPGDEILLTRMDHEANISPWLQIASEQDLNIKWLDFSIETYRYEMDTLSQLLTNRTKLVAVNYASNALGTINDVKTISAKAHSVGALVYVDAVHYLPHGCTDVQDIGCDFLACSPYKFCGPHQGVLWGKAELLEQIQGYNVRPAMNYLPTKFETGTQNHEGQAGSLGAVEHLVWIGQTMAQEYHEQFTGYSESTKYIYSAMTAIKDYEEKLSYRLISGLQAIKGIRVHGITQTEQMHHRVPTVCFIHQDYDSEEIAALLAEKNIFVWSGDFYAIEIIKKLGLDKSSGLVRVGTAHYNTIDEIDIFLEALANL</sequence>
<keyword evidence="2" id="KW-0032">Aminotransferase</keyword>
<keyword evidence="2" id="KW-0808">Transferase</keyword>
<dbReference type="InterPro" id="IPR015422">
    <property type="entry name" value="PyrdxlP-dep_Trfase_small"/>
</dbReference>
<dbReference type="InterPro" id="IPR015424">
    <property type="entry name" value="PyrdxlP-dep_Trfase"/>
</dbReference>
<evidence type="ECO:0000259" key="1">
    <source>
        <dbReference type="Pfam" id="PF00266"/>
    </source>
</evidence>
<keyword evidence="3" id="KW-1185">Reference proteome</keyword>
<dbReference type="GO" id="GO:0008483">
    <property type="term" value="F:transaminase activity"/>
    <property type="evidence" value="ECO:0007669"/>
    <property type="project" value="UniProtKB-KW"/>
</dbReference>
<dbReference type="NCBIfam" id="TIGR01976">
    <property type="entry name" value="am_tr_V_VC1184"/>
    <property type="match status" value="1"/>
</dbReference>
<dbReference type="InterPro" id="IPR015421">
    <property type="entry name" value="PyrdxlP-dep_Trfase_major"/>
</dbReference>
<evidence type="ECO:0000313" key="3">
    <source>
        <dbReference type="Proteomes" id="UP000218418"/>
    </source>
</evidence>
<accession>A0A1Z4LRZ2</accession>
<dbReference type="PANTHER" id="PTHR43586">
    <property type="entry name" value="CYSTEINE DESULFURASE"/>
    <property type="match status" value="1"/>
</dbReference>
<dbReference type="Proteomes" id="UP000218418">
    <property type="component" value="Chromosome"/>
</dbReference>
<dbReference type="InterPro" id="IPR000192">
    <property type="entry name" value="Aminotrans_V_dom"/>
</dbReference>
<dbReference type="Pfam" id="PF00266">
    <property type="entry name" value="Aminotran_5"/>
    <property type="match status" value="1"/>
</dbReference>
<reference evidence="2 3" key="1">
    <citation type="submission" date="2017-06" db="EMBL/GenBank/DDBJ databases">
        <title>Genome sequencing of cyanobaciteial culture collection at National Institute for Environmental Studies (NIES).</title>
        <authorList>
            <person name="Hirose Y."/>
            <person name="Shimura Y."/>
            <person name="Fujisawa T."/>
            <person name="Nakamura Y."/>
            <person name="Kawachi M."/>
        </authorList>
    </citation>
    <scope>NUCLEOTIDE SEQUENCE [LARGE SCALE GENOMIC DNA]</scope>
    <source>
        <strain evidence="2 3">NIES-267</strain>
    </source>
</reference>
<gene>
    <name evidence="2" type="ORF">NIES267_35090</name>
</gene>
<dbReference type="Gene3D" id="3.90.1150.10">
    <property type="entry name" value="Aspartate Aminotransferase, domain 1"/>
    <property type="match status" value="1"/>
</dbReference>
<dbReference type="Gene3D" id="3.40.640.10">
    <property type="entry name" value="Type I PLP-dependent aspartate aminotransferase-like (Major domain)"/>
    <property type="match status" value="1"/>
</dbReference>
<evidence type="ECO:0000313" key="2">
    <source>
        <dbReference type="EMBL" id="BAY84015.1"/>
    </source>
</evidence>
<dbReference type="PANTHER" id="PTHR43586:SF21">
    <property type="entry name" value="PYRIDOXAL PHOSPHATE (PLP)-DEPENDENT ASPARTATE AMINOTRANSFERASE SUPERFAMILY"/>
    <property type="match status" value="1"/>
</dbReference>
<dbReference type="AlphaFoldDB" id="A0A1Z4LRZ2"/>
<proteinExistence type="predicted"/>